<dbReference type="SUPFAM" id="SSF53187">
    <property type="entry name" value="Zn-dependent exopeptidases"/>
    <property type="match status" value="1"/>
</dbReference>
<keyword evidence="1" id="KW-0378">Hydrolase</keyword>
<dbReference type="Pfam" id="PF05013">
    <property type="entry name" value="FGase"/>
    <property type="match status" value="1"/>
</dbReference>
<dbReference type="Proteomes" id="UP000185678">
    <property type="component" value="Unassembled WGS sequence"/>
</dbReference>
<dbReference type="PIRSF" id="PIRSF029730">
    <property type="entry name" value="UCP029730"/>
    <property type="match status" value="1"/>
</dbReference>
<evidence type="ECO:0000313" key="2">
    <source>
        <dbReference type="Proteomes" id="UP000185678"/>
    </source>
</evidence>
<keyword evidence="2" id="KW-1185">Reference proteome</keyword>
<name>A0A1N7IYQ3_9PROT</name>
<protein>
    <submittedName>
        <fullName evidence="1">Predicted N-formylglutamate amidohydrolase</fullName>
    </submittedName>
</protein>
<proteinExistence type="predicted"/>
<gene>
    <name evidence="1" type="ORF">SAMN05421779_101777</name>
</gene>
<sequence length="299" mass="32164">MTSSSAFAHVQRSRAVGGEAAALKGNHRDLAHRLLAADEPAACQVINPLGQAPLVLVCDHASNRVPHALNNLGLPAGELDRHIGYDIGIAEVTRHLAMALDCPAVLCNYSRLVVDCNRAPHDGTAMPETSDGTVIPANLGLTEIHRAARREAIFYPYHAAITDVVISSCERLQGRTPMIVAMHSFTPCLKDAGCDRPWHVGLLWNRDGRLFTALQSALQQQGWCVGDNQPYSGREIAHTLNTHAEPAGLAHVGVEIRQDLIGDTDGAKAWAGHFAQALRPLLGQNDLLRPVLADELLPG</sequence>
<accession>A0A1N7IYQ3</accession>
<dbReference type="AlphaFoldDB" id="A0A1N7IYQ3"/>
<dbReference type="Gene3D" id="3.40.630.40">
    <property type="entry name" value="Zn-dependent exopeptidases"/>
    <property type="match status" value="1"/>
</dbReference>
<dbReference type="GO" id="GO:0016787">
    <property type="term" value="F:hydrolase activity"/>
    <property type="evidence" value="ECO:0007669"/>
    <property type="project" value="UniProtKB-KW"/>
</dbReference>
<dbReference type="RefSeq" id="WP_084194545.1">
    <property type="nucleotide sequence ID" value="NZ_FTOA01000001.1"/>
</dbReference>
<dbReference type="OrthoDB" id="9815326at2"/>
<organism evidence="1 2">
    <name type="scientific">Insolitispirillum peregrinum</name>
    <dbReference type="NCBI Taxonomy" id="80876"/>
    <lineage>
        <taxon>Bacteria</taxon>
        <taxon>Pseudomonadati</taxon>
        <taxon>Pseudomonadota</taxon>
        <taxon>Alphaproteobacteria</taxon>
        <taxon>Rhodospirillales</taxon>
        <taxon>Novispirillaceae</taxon>
        <taxon>Insolitispirillum</taxon>
    </lineage>
</organism>
<dbReference type="STRING" id="80876.SAMN05421779_101777"/>
<evidence type="ECO:0000313" key="1">
    <source>
        <dbReference type="EMBL" id="SIS42225.1"/>
    </source>
</evidence>
<reference evidence="1 2" key="1">
    <citation type="submission" date="2017-01" db="EMBL/GenBank/DDBJ databases">
        <authorList>
            <person name="Mah S.A."/>
            <person name="Swanson W.J."/>
            <person name="Moy G.W."/>
            <person name="Vacquier V.D."/>
        </authorList>
    </citation>
    <scope>NUCLEOTIDE SEQUENCE [LARGE SCALE GENOMIC DNA]</scope>
    <source>
        <strain evidence="1 2">DSM 11589</strain>
    </source>
</reference>
<dbReference type="InterPro" id="IPR011227">
    <property type="entry name" value="UCP029730"/>
</dbReference>
<dbReference type="EMBL" id="FTOA01000001">
    <property type="protein sequence ID" value="SIS42225.1"/>
    <property type="molecule type" value="Genomic_DNA"/>
</dbReference>
<dbReference type="InterPro" id="IPR007709">
    <property type="entry name" value="N-FG_amidohydro"/>
</dbReference>